<evidence type="ECO:0000256" key="7">
    <source>
        <dbReference type="SAM" id="Phobius"/>
    </source>
</evidence>
<dbReference type="InterPro" id="IPR000742">
    <property type="entry name" value="EGF"/>
</dbReference>
<gene>
    <name evidence="9" type="ORF">MCOR_33272</name>
</gene>
<dbReference type="CDD" id="cd00054">
    <property type="entry name" value="EGF_CA"/>
    <property type="match status" value="3"/>
</dbReference>
<dbReference type="PROSITE" id="PS01187">
    <property type="entry name" value="EGF_CA"/>
    <property type="match status" value="1"/>
</dbReference>
<dbReference type="InterPro" id="IPR001881">
    <property type="entry name" value="EGF-like_Ca-bd_dom"/>
</dbReference>
<name>A0A6J8CU73_MYTCO</name>
<dbReference type="PROSITE" id="PS50026">
    <property type="entry name" value="EGF_3"/>
    <property type="match status" value="4"/>
</dbReference>
<dbReference type="FunFam" id="2.10.25.10:FF:000472">
    <property type="entry name" value="Uncharacterized protein, isoform A"/>
    <property type="match status" value="1"/>
</dbReference>
<evidence type="ECO:0000256" key="1">
    <source>
        <dbReference type="ARBA" id="ARBA00022729"/>
    </source>
</evidence>
<keyword evidence="2" id="KW-0677">Repeat</keyword>
<dbReference type="EMBL" id="CACVKT020005969">
    <property type="protein sequence ID" value="CAC5398957.1"/>
    <property type="molecule type" value="Genomic_DNA"/>
</dbReference>
<dbReference type="PANTHER" id="PTHR24044:SF417">
    <property type="entry name" value="WEARY, ISOFORM B"/>
    <property type="match status" value="1"/>
</dbReference>
<feature type="transmembrane region" description="Helical" evidence="7">
    <location>
        <begin position="385"/>
        <end position="409"/>
    </location>
</feature>
<dbReference type="Pfam" id="PF00008">
    <property type="entry name" value="EGF"/>
    <property type="match status" value="1"/>
</dbReference>
<dbReference type="PROSITE" id="PS01186">
    <property type="entry name" value="EGF_2"/>
    <property type="match status" value="2"/>
</dbReference>
<keyword evidence="7" id="KW-0812">Transmembrane</keyword>
<feature type="domain" description="EGF-like" evidence="8">
    <location>
        <begin position="119"/>
        <end position="158"/>
    </location>
</feature>
<proteinExistence type="predicted"/>
<accession>A0A6J8CU73</accession>
<feature type="disulfide bond" evidence="5">
    <location>
        <begin position="350"/>
        <end position="360"/>
    </location>
</feature>
<keyword evidence="7" id="KW-0472">Membrane</keyword>
<dbReference type="AlphaFoldDB" id="A0A6J8CU73"/>
<dbReference type="SMART" id="SM00179">
    <property type="entry name" value="EGF_CA"/>
    <property type="match status" value="3"/>
</dbReference>
<dbReference type="GO" id="GO:0005509">
    <property type="term" value="F:calcium ion binding"/>
    <property type="evidence" value="ECO:0007669"/>
    <property type="project" value="InterPro"/>
</dbReference>
<keyword evidence="3 5" id="KW-1015">Disulfide bond</keyword>
<protein>
    <submittedName>
        <fullName evidence="9">NOTCH1</fullName>
    </submittedName>
</protein>
<keyword evidence="7" id="KW-1133">Transmembrane helix</keyword>
<feature type="domain" description="EGF-like" evidence="8">
    <location>
        <begin position="309"/>
        <end position="344"/>
    </location>
</feature>
<evidence type="ECO:0000256" key="4">
    <source>
        <dbReference type="ARBA" id="ARBA00023180"/>
    </source>
</evidence>
<evidence type="ECO:0000256" key="2">
    <source>
        <dbReference type="ARBA" id="ARBA00022737"/>
    </source>
</evidence>
<dbReference type="InterPro" id="IPR000152">
    <property type="entry name" value="EGF-type_Asp/Asn_hydroxyl_site"/>
</dbReference>
<sequence length="446" mass="49920">MDIVMTGYSPISADVIMDIMVDIVNMAIVITQLVEFINLVSPKELEGITHMYMNPPVNAALVTMETHVNMVSDFEIKSCGDSRCGVCSQDFKYLETGKMKTFKDGIKFHVNANMTCYCDNTTCENNSTCYTRRVYRNHHYVNEPACRCLKGYYGNVCQYGDACLNRPCLNNGGCVRAENNFTCHCKKCFTGRHCEQYMISNATFCPSTSTSQTTTHQQTTLTKAPDPTTSAKTTVQTSTRPTTAVQTTTRPTTTVQLKTHPTTTTKSAHAITTRYDITTQPSTKKLRTISIALPTHTSRHPIYNQRPHGSGSCVSSPCQFGTCVQLGKDYFCFCSAGYAGKHCEIDKDDCEEEPCSFGHCIDRVNNYHCDCNMFFTGINCTKMKWWGIMSLCLASFAVLLIACCCLCCISSCTSKREDEDIIERQFPPRIVKPPPFTKKPIRAWMN</sequence>
<reference evidence="9 10" key="1">
    <citation type="submission" date="2020-06" db="EMBL/GenBank/DDBJ databases">
        <authorList>
            <person name="Li R."/>
            <person name="Bekaert M."/>
        </authorList>
    </citation>
    <scope>NUCLEOTIDE SEQUENCE [LARGE SCALE GENOMIC DNA]</scope>
    <source>
        <strain evidence="10">wild</strain>
    </source>
</reference>
<evidence type="ECO:0000256" key="6">
    <source>
        <dbReference type="SAM" id="MobiDB-lite"/>
    </source>
</evidence>
<evidence type="ECO:0000313" key="10">
    <source>
        <dbReference type="Proteomes" id="UP000507470"/>
    </source>
</evidence>
<comment type="caution">
    <text evidence="5">Lacks conserved residue(s) required for the propagation of feature annotation.</text>
</comment>
<feature type="disulfide bond" evidence="5">
    <location>
        <begin position="185"/>
        <end position="194"/>
    </location>
</feature>
<feature type="domain" description="EGF-like" evidence="8">
    <location>
        <begin position="159"/>
        <end position="195"/>
    </location>
</feature>
<dbReference type="InterPro" id="IPR050906">
    <property type="entry name" value="Notch_signaling"/>
</dbReference>
<evidence type="ECO:0000259" key="8">
    <source>
        <dbReference type="PROSITE" id="PS50026"/>
    </source>
</evidence>
<feature type="disulfide bond" evidence="5">
    <location>
        <begin position="371"/>
        <end position="380"/>
    </location>
</feature>
<dbReference type="Gene3D" id="2.10.25.10">
    <property type="entry name" value="Laminin"/>
    <property type="match status" value="3"/>
</dbReference>
<dbReference type="PROSITE" id="PS00010">
    <property type="entry name" value="ASX_HYDROXYL"/>
    <property type="match status" value="1"/>
</dbReference>
<dbReference type="GO" id="GO:0005112">
    <property type="term" value="F:Notch binding"/>
    <property type="evidence" value="ECO:0007669"/>
    <property type="project" value="TreeGrafter"/>
</dbReference>
<feature type="disulfide bond" evidence="5">
    <location>
        <begin position="313"/>
        <end position="323"/>
    </location>
</feature>
<dbReference type="PANTHER" id="PTHR24044">
    <property type="entry name" value="NOTCH LIGAND FAMILY MEMBER"/>
    <property type="match status" value="1"/>
</dbReference>
<dbReference type="PROSITE" id="PS00022">
    <property type="entry name" value="EGF_1"/>
    <property type="match status" value="4"/>
</dbReference>
<keyword evidence="10" id="KW-1185">Reference proteome</keyword>
<keyword evidence="4" id="KW-0325">Glycoprotein</keyword>
<feature type="domain" description="EGF-like" evidence="8">
    <location>
        <begin position="346"/>
        <end position="381"/>
    </location>
</feature>
<dbReference type="InterPro" id="IPR018097">
    <property type="entry name" value="EGF_Ca-bd_CS"/>
</dbReference>
<keyword evidence="1" id="KW-0732">Signal</keyword>
<dbReference type="OrthoDB" id="6051224at2759"/>
<dbReference type="Proteomes" id="UP000507470">
    <property type="component" value="Unassembled WGS sequence"/>
</dbReference>
<dbReference type="SUPFAM" id="SSF57196">
    <property type="entry name" value="EGF/Laminin"/>
    <property type="match status" value="3"/>
</dbReference>
<dbReference type="SMART" id="SM00181">
    <property type="entry name" value="EGF"/>
    <property type="match status" value="4"/>
</dbReference>
<keyword evidence="5" id="KW-0245">EGF-like domain</keyword>
<feature type="disulfide bond" evidence="5">
    <location>
        <begin position="148"/>
        <end position="157"/>
    </location>
</feature>
<evidence type="ECO:0000256" key="3">
    <source>
        <dbReference type="ARBA" id="ARBA00023157"/>
    </source>
</evidence>
<feature type="disulfide bond" evidence="5">
    <location>
        <begin position="129"/>
        <end position="146"/>
    </location>
</feature>
<evidence type="ECO:0000256" key="5">
    <source>
        <dbReference type="PROSITE-ProRule" id="PRU00076"/>
    </source>
</evidence>
<evidence type="ECO:0000313" key="9">
    <source>
        <dbReference type="EMBL" id="CAC5398957.1"/>
    </source>
</evidence>
<feature type="region of interest" description="Disordered" evidence="6">
    <location>
        <begin position="216"/>
        <end position="250"/>
    </location>
</feature>
<feature type="disulfide bond" evidence="5">
    <location>
        <begin position="334"/>
        <end position="343"/>
    </location>
</feature>
<organism evidence="9 10">
    <name type="scientific">Mytilus coruscus</name>
    <name type="common">Sea mussel</name>
    <dbReference type="NCBI Taxonomy" id="42192"/>
    <lineage>
        <taxon>Eukaryota</taxon>
        <taxon>Metazoa</taxon>
        <taxon>Spiralia</taxon>
        <taxon>Lophotrochozoa</taxon>
        <taxon>Mollusca</taxon>
        <taxon>Bivalvia</taxon>
        <taxon>Autobranchia</taxon>
        <taxon>Pteriomorphia</taxon>
        <taxon>Mytilida</taxon>
        <taxon>Mytiloidea</taxon>
        <taxon>Mytilidae</taxon>
        <taxon>Mytilinae</taxon>
        <taxon>Mytilus</taxon>
    </lineage>
</organism>